<name>A0ABY4F2Y7_9BACT</name>
<dbReference type="EMBL" id="CP095049">
    <property type="protein sequence ID" value="UOQ50893.1"/>
    <property type="molecule type" value="Genomic_DNA"/>
</dbReference>
<sequence length="148" mass="16133">MKYSLLPLAPLCVAGFVGIWCLVVKLISLLAWQPLARHFAVAALPAGTRVRVGFAHLGLVRYQGTLQAMVTTQGLGLSTGFPFRIGHVPLLIPWAALGPFRAEKSLWTTLYTTRIDTGPGPGTSFTFTGDELLQAARPWIQLETHVEH</sequence>
<reference evidence="2 3" key="1">
    <citation type="submission" date="2022-04" db="EMBL/GenBank/DDBJ databases">
        <title>Hymenobacter sp. isolated from the air.</title>
        <authorList>
            <person name="Won M."/>
            <person name="Lee C.-M."/>
            <person name="Woen H.-Y."/>
            <person name="Kwon S.-W."/>
        </authorList>
    </citation>
    <scope>NUCLEOTIDE SEQUENCE [LARGE SCALE GENOMIC DNA]</scope>
    <source>
        <strain evidence="3">5116 S-27</strain>
    </source>
</reference>
<keyword evidence="3" id="KW-1185">Reference proteome</keyword>
<keyword evidence="1" id="KW-0812">Transmembrane</keyword>
<evidence type="ECO:0008006" key="4">
    <source>
        <dbReference type="Google" id="ProtNLM"/>
    </source>
</evidence>
<feature type="transmembrane region" description="Helical" evidence="1">
    <location>
        <begin position="6"/>
        <end position="27"/>
    </location>
</feature>
<proteinExistence type="predicted"/>
<dbReference type="RefSeq" id="WP_244713911.1">
    <property type="nucleotide sequence ID" value="NZ_CP095049.1"/>
</dbReference>
<organism evidence="2 3">
    <name type="scientific">Hymenobacter cellulosivorans</name>
    <dbReference type="NCBI Taxonomy" id="2932249"/>
    <lineage>
        <taxon>Bacteria</taxon>
        <taxon>Pseudomonadati</taxon>
        <taxon>Bacteroidota</taxon>
        <taxon>Cytophagia</taxon>
        <taxon>Cytophagales</taxon>
        <taxon>Hymenobacteraceae</taxon>
        <taxon>Hymenobacter</taxon>
    </lineage>
</organism>
<protein>
    <recommendedName>
        <fullName evidence="4">DUF4166 domain-containing protein</fullName>
    </recommendedName>
</protein>
<gene>
    <name evidence="2" type="ORF">MUN80_14115</name>
</gene>
<dbReference type="Proteomes" id="UP000831785">
    <property type="component" value="Chromosome"/>
</dbReference>
<evidence type="ECO:0000256" key="1">
    <source>
        <dbReference type="SAM" id="Phobius"/>
    </source>
</evidence>
<keyword evidence="1" id="KW-0472">Membrane</keyword>
<evidence type="ECO:0000313" key="3">
    <source>
        <dbReference type="Proteomes" id="UP000831785"/>
    </source>
</evidence>
<keyword evidence="1" id="KW-1133">Transmembrane helix</keyword>
<accession>A0ABY4F2Y7</accession>
<evidence type="ECO:0000313" key="2">
    <source>
        <dbReference type="EMBL" id="UOQ50893.1"/>
    </source>
</evidence>